<feature type="domain" description="Bulb-type lectin" evidence="23">
    <location>
        <begin position="798"/>
        <end position="914"/>
    </location>
</feature>
<dbReference type="FunFam" id="3.30.200.20:FF:000178">
    <property type="entry name" value="serine/threonine-protein kinase PBS1-like"/>
    <property type="match status" value="1"/>
</dbReference>
<dbReference type="PANTHER" id="PTHR47976">
    <property type="entry name" value="G-TYPE LECTIN S-RECEPTOR-LIKE SERINE/THREONINE-PROTEIN KINASE SD2-5"/>
    <property type="match status" value="1"/>
</dbReference>
<evidence type="ECO:0000256" key="1">
    <source>
        <dbReference type="ARBA" id="ARBA00004479"/>
    </source>
</evidence>
<sequence length="1291" mass="145503">MMAEWRLHFPVILFIYLIFYSFQFAISKQLWNFNVSLWNSTARVPTFWINNPFINRNYSTTDFSAITPILLSGKDSGSQFLCGFVCNYEVTGCLLGTLLVLYNNTASEKKYTILYPQLVWSANRNRPVKANATLQLGQDGNLVLLDSDGTLVWSTNTTGKSVSGLNLTERGNLVLFDKRNSAIWQSFDHPTDSLLSGQDLVSGQKLIASISASNKSQGLFSLTILNGSLVAYTDSNPPQYYYASDYTNDTGLSFDGHTLSLASTFAQFMKLEHNGHLRLYQFDIYELDWKVVSDVWTSESDVGNCGYPMVCGRYSICTSDGQCNCPYEGNFFRPSIGRKTDLGCTALTPITCDSLQYHSLLELSDTRYFALDVNFQLNSSIWFEGIKLEDCKTACLSNCSCKAVVWDGTRTKNCLLLNEVFSIMDNGEGRDKTTVFLKVQNQSPITSGGKQSRPVKVILGSTLAALVGIILSITTWFILFKKRSQSSKDRDFLDIEPLLPGILTRFSYNELKIITEDFSKKLGEGGFGSVYEGTLSNGTKIAVKHLDGVGQVKDSFLTEVNIVGGIHHVNLVKLIGFCADKNDRLLIYEYMVNGSLDRWISHEKQENRLIWKTRQCIISDIAKGLAYLHEDCSHKIIHLDIKPQNILLDQYFNAKISDFGLSKLIEKDKSKVVTRMRGTPGYLAPEWLSSVITEKVDVYAFGIVLLEILCGRKNLDWSQADEEDVHLLSVFRRKVEQQQLTDMVDKNNEDMLLHKEAVTEMMSIAAWCLQGDFSKRPSMSLVVKVLEGLVTVETDLDYNFTNIPEVREGNQQREATISSRFPSVLSGPRIIAMALSLINRGEKLVWSANRNQPVKANATLQLGEDGNLVLSDSDGTLVWSTNITGQSVSGLNFTEMGNLVLFDKRNRIIWQSFDHPTDSLLLGQTLVPGQKLIASVSASNWSQGLHSLTILNGSVVAYVDSDPPQFYYADRYPDSPYFKFDLQTFTALPHHPKPVAQFMKLGHDGHLRVYQLDVLDWKEESDILTPDVGNCGYPLVCGRYSICTNGGQCICPAEGNFFRTSNERKPDLGCTEVNSISCNSSQYHSLLELKNTTYFAFEFIHSLMTSKFWLEEKSMEDCKRACLSNCSCKAAAFAYYWDGAAKGRCLLVNEVFSLTDYKDELIEKDKSKVVTRFRGTPGYLAPERLSSVITAKVDVYAFGIEILEILSGRKNLDWSQADEKDVHLLSVFRRKAEQHQLMDMVDKNNEDMQLHREEVTEMMRRSDRNDEHWCMVSTGRLHKEAFNDIGGYIRY</sequence>
<dbReference type="PROSITE" id="PS50927">
    <property type="entry name" value="BULB_LECTIN"/>
    <property type="match status" value="2"/>
</dbReference>
<dbReference type="SMART" id="SM00220">
    <property type="entry name" value="S_TKc"/>
    <property type="match status" value="1"/>
</dbReference>
<keyword evidence="10 20" id="KW-0547">Nucleotide-binding</keyword>
<dbReference type="InterPro" id="IPR008271">
    <property type="entry name" value="Ser/Thr_kinase_AS"/>
</dbReference>
<evidence type="ECO:0000259" key="24">
    <source>
        <dbReference type="PROSITE" id="PS50948"/>
    </source>
</evidence>
<evidence type="ECO:0000256" key="15">
    <source>
        <dbReference type="ARBA" id="ARBA00023157"/>
    </source>
</evidence>
<comment type="caution">
    <text evidence="25">The sequence shown here is derived from an EMBL/GenBank/DDBJ whole genome shotgun (WGS) entry which is preliminary data.</text>
</comment>
<dbReference type="Pfam" id="PF00069">
    <property type="entry name" value="Pkinase"/>
    <property type="match status" value="1"/>
</dbReference>
<keyword evidence="11" id="KW-0418">Kinase</keyword>
<evidence type="ECO:0000256" key="12">
    <source>
        <dbReference type="ARBA" id="ARBA00022840"/>
    </source>
</evidence>
<comment type="catalytic activity">
    <reaction evidence="19">
        <text>L-seryl-[protein] + ATP = O-phospho-L-seryl-[protein] + ADP + H(+)</text>
        <dbReference type="Rhea" id="RHEA:17989"/>
        <dbReference type="Rhea" id="RHEA-COMP:9863"/>
        <dbReference type="Rhea" id="RHEA-COMP:11604"/>
        <dbReference type="ChEBI" id="CHEBI:15378"/>
        <dbReference type="ChEBI" id="CHEBI:29999"/>
        <dbReference type="ChEBI" id="CHEBI:30616"/>
        <dbReference type="ChEBI" id="CHEBI:83421"/>
        <dbReference type="ChEBI" id="CHEBI:456216"/>
        <dbReference type="EC" id="2.7.11.1"/>
    </reaction>
</comment>
<dbReference type="GO" id="GO:0016020">
    <property type="term" value="C:membrane"/>
    <property type="evidence" value="ECO:0007669"/>
    <property type="project" value="UniProtKB-SubCell"/>
</dbReference>
<evidence type="ECO:0000256" key="10">
    <source>
        <dbReference type="ARBA" id="ARBA00022741"/>
    </source>
</evidence>
<dbReference type="SMR" id="A0A314L438"/>
<accession>A0A314L438</accession>
<organism evidence="25 26">
    <name type="scientific">Nicotiana attenuata</name>
    <name type="common">Coyote tobacco</name>
    <dbReference type="NCBI Taxonomy" id="49451"/>
    <lineage>
        <taxon>Eukaryota</taxon>
        <taxon>Viridiplantae</taxon>
        <taxon>Streptophyta</taxon>
        <taxon>Embryophyta</taxon>
        <taxon>Tracheophyta</taxon>
        <taxon>Spermatophyta</taxon>
        <taxon>Magnoliopsida</taxon>
        <taxon>eudicotyledons</taxon>
        <taxon>Gunneridae</taxon>
        <taxon>Pentapetalae</taxon>
        <taxon>asterids</taxon>
        <taxon>lamiids</taxon>
        <taxon>Solanales</taxon>
        <taxon>Solanaceae</taxon>
        <taxon>Nicotianoideae</taxon>
        <taxon>Nicotianeae</taxon>
        <taxon>Nicotiana</taxon>
    </lineage>
</organism>
<evidence type="ECO:0000256" key="21">
    <source>
        <dbReference type="SAM" id="Phobius"/>
    </source>
</evidence>
<evidence type="ECO:0000256" key="18">
    <source>
        <dbReference type="ARBA" id="ARBA00047899"/>
    </source>
</evidence>
<evidence type="ECO:0000256" key="16">
    <source>
        <dbReference type="ARBA" id="ARBA00023170"/>
    </source>
</evidence>
<evidence type="ECO:0000256" key="17">
    <source>
        <dbReference type="ARBA" id="ARBA00023180"/>
    </source>
</evidence>
<dbReference type="InterPro" id="IPR000719">
    <property type="entry name" value="Prot_kinase_dom"/>
</dbReference>
<comment type="subcellular location">
    <subcellularLocation>
        <location evidence="1">Membrane</location>
        <topology evidence="1">Single-pass type I membrane protein</topology>
    </subcellularLocation>
</comment>
<dbReference type="GO" id="GO:0005524">
    <property type="term" value="F:ATP binding"/>
    <property type="evidence" value="ECO:0007669"/>
    <property type="project" value="UniProtKB-UniRule"/>
</dbReference>
<evidence type="ECO:0000259" key="23">
    <source>
        <dbReference type="PROSITE" id="PS50927"/>
    </source>
</evidence>
<comment type="catalytic activity">
    <reaction evidence="18">
        <text>L-threonyl-[protein] + ATP = O-phospho-L-threonyl-[protein] + ADP + H(+)</text>
        <dbReference type="Rhea" id="RHEA:46608"/>
        <dbReference type="Rhea" id="RHEA-COMP:11060"/>
        <dbReference type="Rhea" id="RHEA-COMP:11605"/>
        <dbReference type="ChEBI" id="CHEBI:15378"/>
        <dbReference type="ChEBI" id="CHEBI:30013"/>
        <dbReference type="ChEBI" id="CHEBI:30616"/>
        <dbReference type="ChEBI" id="CHEBI:61977"/>
        <dbReference type="ChEBI" id="CHEBI:456216"/>
        <dbReference type="EC" id="2.7.11.1"/>
    </reaction>
</comment>
<evidence type="ECO:0000256" key="13">
    <source>
        <dbReference type="ARBA" id="ARBA00022989"/>
    </source>
</evidence>
<keyword evidence="15" id="KW-1015">Disulfide bond</keyword>
<keyword evidence="4" id="KW-0245">EGF-like domain</keyword>
<keyword evidence="17" id="KW-0325">Glycoprotein</keyword>
<dbReference type="Pfam" id="PF01453">
    <property type="entry name" value="B_lectin"/>
    <property type="match status" value="2"/>
</dbReference>
<dbReference type="GO" id="GO:0030246">
    <property type="term" value="F:carbohydrate binding"/>
    <property type="evidence" value="ECO:0007669"/>
    <property type="project" value="UniProtKB-KW"/>
</dbReference>
<keyword evidence="16" id="KW-0675">Receptor</keyword>
<feature type="transmembrane region" description="Helical" evidence="21">
    <location>
        <begin position="457"/>
        <end position="480"/>
    </location>
</feature>
<dbReference type="EMBL" id="MJEQ01000436">
    <property type="protein sequence ID" value="OIT36408.1"/>
    <property type="molecule type" value="Genomic_DNA"/>
</dbReference>
<feature type="domain" description="Bulb-type lectin" evidence="23">
    <location>
        <begin position="61"/>
        <end position="188"/>
    </location>
</feature>
<dbReference type="SMART" id="SM00108">
    <property type="entry name" value="B_lectin"/>
    <property type="match status" value="2"/>
</dbReference>
<keyword evidence="6" id="KW-0808">Transferase</keyword>
<dbReference type="InterPro" id="IPR003609">
    <property type="entry name" value="Pan_app"/>
</dbReference>
<dbReference type="FunFam" id="1.10.510.10:FF:000248">
    <property type="entry name" value="S-receptor-like kinase 5"/>
    <property type="match status" value="1"/>
</dbReference>
<evidence type="ECO:0000256" key="7">
    <source>
        <dbReference type="ARBA" id="ARBA00022692"/>
    </source>
</evidence>
<evidence type="ECO:0000256" key="19">
    <source>
        <dbReference type="ARBA" id="ARBA00048679"/>
    </source>
</evidence>
<proteinExistence type="predicted"/>
<keyword evidence="26" id="KW-1185">Reference proteome</keyword>
<dbReference type="GO" id="GO:0004674">
    <property type="term" value="F:protein serine/threonine kinase activity"/>
    <property type="evidence" value="ECO:0007669"/>
    <property type="project" value="UniProtKB-KW"/>
</dbReference>
<dbReference type="SUPFAM" id="SSF51110">
    <property type="entry name" value="alpha-D-mannose-specific plant lectins"/>
    <property type="match status" value="2"/>
</dbReference>
<dbReference type="CDD" id="cd00028">
    <property type="entry name" value="B_lectin"/>
    <property type="match status" value="2"/>
</dbReference>
<dbReference type="InterPro" id="IPR011009">
    <property type="entry name" value="Kinase-like_dom_sf"/>
</dbReference>
<keyword evidence="5" id="KW-0597">Phosphoprotein</keyword>
<evidence type="ECO:0000313" key="26">
    <source>
        <dbReference type="Proteomes" id="UP000187609"/>
    </source>
</evidence>
<dbReference type="SMART" id="SM00473">
    <property type="entry name" value="PAN_AP"/>
    <property type="match status" value="2"/>
</dbReference>
<evidence type="ECO:0000256" key="4">
    <source>
        <dbReference type="ARBA" id="ARBA00022536"/>
    </source>
</evidence>
<dbReference type="CDD" id="cd14066">
    <property type="entry name" value="STKc_IRAK"/>
    <property type="match status" value="1"/>
</dbReference>
<name>A0A314L438_NICAT</name>
<dbReference type="PROSITE" id="PS50011">
    <property type="entry name" value="PROTEIN_KINASE_DOM"/>
    <property type="match status" value="1"/>
</dbReference>
<evidence type="ECO:0000259" key="22">
    <source>
        <dbReference type="PROSITE" id="PS50011"/>
    </source>
</evidence>
<dbReference type="PANTHER" id="PTHR47976:SF53">
    <property type="entry name" value="RECEPTOR-LIKE SERINE_THREONINE-PROTEIN KINASE"/>
    <property type="match status" value="1"/>
</dbReference>
<dbReference type="PROSITE" id="PS50948">
    <property type="entry name" value="PAN"/>
    <property type="match status" value="2"/>
</dbReference>
<evidence type="ECO:0000256" key="8">
    <source>
        <dbReference type="ARBA" id="ARBA00022729"/>
    </source>
</evidence>
<dbReference type="Proteomes" id="UP000187609">
    <property type="component" value="Unassembled WGS sequence"/>
</dbReference>
<protein>
    <recommendedName>
        <fullName evidence="2">non-specific serine/threonine protein kinase</fullName>
        <ecNumber evidence="2">2.7.11.1</ecNumber>
    </recommendedName>
</protein>
<keyword evidence="9" id="KW-0430">Lectin</keyword>
<dbReference type="InterPro" id="IPR017441">
    <property type="entry name" value="Protein_kinase_ATP_BS"/>
</dbReference>
<dbReference type="InterPro" id="IPR051343">
    <property type="entry name" value="G-type_lectin_kinases/EP1-like"/>
</dbReference>
<evidence type="ECO:0000256" key="3">
    <source>
        <dbReference type="ARBA" id="ARBA00022527"/>
    </source>
</evidence>
<keyword evidence="12 20" id="KW-0067">ATP-binding</keyword>
<dbReference type="FunFam" id="2.90.10.30:FF:000003">
    <property type="entry name" value="Os04g0303100 protein"/>
    <property type="match status" value="2"/>
</dbReference>
<dbReference type="Gene3D" id="3.30.200.20">
    <property type="entry name" value="Phosphorylase Kinase, domain 1"/>
    <property type="match status" value="1"/>
</dbReference>
<dbReference type="SUPFAM" id="SSF56112">
    <property type="entry name" value="Protein kinase-like (PK-like)"/>
    <property type="match status" value="2"/>
</dbReference>
<feature type="domain" description="Apple" evidence="24">
    <location>
        <begin position="352"/>
        <end position="440"/>
    </location>
</feature>
<dbReference type="PROSITE" id="PS00107">
    <property type="entry name" value="PROTEIN_KINASE_ATP"/>
    <property type="match status" value="1"/>
</dbReference>
<reference evidence="25" key="1">
    <citation type="submission" date="2016-11" db="EMBL/GenBank/DDBJ databases">
        <title>The genome of Nicotiana attenuata.</title>
        <authorList>
            <person name="Xu S."/>
            <person name="Brockmoeller T."/>
            <person name="Gaquerel E."/>
            <person name="Navarro A."/>
            <person name="Kuhl H."/>
            <person name="Gase K."/>
            <person name="Ling Z."/>
            <person name="Zhou W."/>
            <person name="Kreitzer C."/>
            <person name="Stanke M."/>
            <person name="Tang H."/>
            <person name="Lyons E."/>
            <person name="Pandey P."/>
            <person name="Pandey S.P."/>
            <person name="Timmermann B."/>
            <person name="Baldwin I.T."/>
        </authorList>
    </citation>
    <scope>NUCLEOTIDE SEQUENCE [LARGE SCALE GENOMIC DNA]</scope>
    <source>
        <strain evidence="25">UT</strain>
    </source>
</reference>
<feature type="domain" description="Protein kinase" evidence="22">
    <location>
        <begin position="516"/>
        <end position="790"/>
    </location>
</feature>
<evidence type="ECO:0000313" key="25">
    <source>
        <dbReference type="EMBL" id="OIT36408.1"/>
    </source>
</evidence>
<dbReference type="SUPFAM" id="SSF50998">
    <property type="entry name" value="Quinoprotein alcohol dehydrogenase-like"/>
    <property type="match status" value="1"/>
</dbReference>
<feature type="binding site" evidence="20">
    <location>
        <position position="544"/>
    </location>
    <ligand>
        <name>ATP</name>
        <dbReference type="ChEBI" id="CHEBI:30616"/>
    </ligand>
</feature>
<dbReference type="Gene3D" id="2.90.10.30">
    <property type="match status" value="2"/>
</dbReference>
<evidence type="ECO:0000256" key="20">
    <source>
        <dbReference type="PROSITE-ProRule" id="PRU10141"/>
    </source>
</evidence>
<feature type="transmembrane region" description="Helical" evidence="21">
    <location>
        <begin position="7"/>
        <end position="26"/>
    </location>
</feature>
<dbReference type="Pfam" id="PF08276">
    <property type="entry name" value="PAN_2"/>
    <property type="match status" value="2"/>
</dbReference>
<dbReference type="InterPro" id="IPR036426">
    <property type="entry name" value="Bulb-type_lectin_dom_sf"/>
</dbReference>
<dbReference type="Gene3D" id="1.10.510.10">
    <property type="entry name" value="Transferase(Phosphotransferase) domain 1"/>
    <property type="match status" value="2"/>
</dbReference>
<gene>
    <name evidence="25" type="primary">SD25_0</name>
    <name evidence="25" type="ORF">A4A49_16865</name>
</gene>
<evidence type="ECO:0000256" key="5">
    <source>
        <dbReference type="ARBA" id="ARBA00022553"/>
    </source>
</evidence>
<evidence type="ECO:0000256" key="11">
    <source>
        <dbReference type="ARBA" id="ARBA00022777"/>
    </source>
</evidence>
<feature type="domain" description="Apple" evidence="24">
    <location>
        <begin position="1078"/>
        <end position="1174"/>
    </location>
</feature>
<evidence type="ECO:0000256" key="2">
    <source>
        <dbReference type="ARBA" id="ARBA00012513"/>
    </source>
</evidence>
<keyword evidence="7 21" id="KW-0812">Transmembrane</keyword>
<evidence type="ECO:0000256" key="14">
    <source>
        <dbReference type="ARBA" id="ARBA00023136"/>
    </source>
</evidence>
<dbReference type="PROSITE" id="PS00108">
    <property type="entry name" value="PROTEIN_KINASE_ST"/>
    <property type="match status" value="1"/>
</dbReference>
<evidence type="ECO:0000256" key="9">
    <source>
        <dbReference type="ARBA" id="ARBA00022734"/>
    </source>
</evidence>
<keyword evidence="13 21" id="KW-1133">Transmembrane helix</keyword>
<keyword evidence="3" id="KW-0723">Serine/threonine-protein kinase</keyword>
<keyword evidence="8" id="KW-0732">Signal</keyword>
<evidence type="ECO:0000256" key="6">
    <source>
        <dbReference type="ARBA" id="ARBA00022679"/>
    </source>
</evidence>
<keyword evidence="14 21" id="KW-0472">Membrane</keyword>
<dbReference type="InterPro" id="IPR001480">
    <property type="entry name" value="Bulb-type_lectin_dom"/>
</dbReference>
<dbReference type="InterPro" id="IPR011047">
    <property type="entry name" value="Quinoprotein_ADH-like_sf"/>
</dbReference>
<dbReference type="EC" id="2.7.11.1" evidence="2"/>
<dbReference type="Gramene" id="OIT36408">
    <property type="protein sequence ID" value="OIT36408"/>
    <property type="gene ID" value="A4A49_16865"/>
</dbReference>